<gene>
    <name evidence="14" type="ORF">SAMN02745134_00447</name>
</gene>
<dbReference type="InterPro" id="IPR043427">
    <property type="entry name" value="YscJ/FliF"/>
</dbReference>
<feature type="transmembrane region" description="Helical" evidence="11">
    <location>
        <begin position="432"/>
        <end position="455"/>
    </location>
</feature>
<accession>A0A1W1X1N3</accession>
<evidence type="ECO:0000256" key="8">
    <source>
        <dbReference type="ARBA" id="ARBA00023143"/>
    </source>
</evidence>
<proteinExistence type="inferred from homology"/>
<dbReference type="GO" id="GO:0005886">
    <property type="term" value="C:plasma membrane"/>
    <property type="evidence" value="ECO:0007669"/>
    <property type="project" value="UniProtKB-SubCell"/>
</dbReference>
<evidence type="ECO:0000256" key="9">
    <source>
        <dbReference type="PIRNR" id="PIRNR004862"/>
    </source>
</evidence>
<dbReference type="PRINTS" id="PR01009">
    <property type="entry name" value="FLGMRINGFLIF"/>
</dbReference>
<sequence>MNKLLDGFRKLKDKWLGISKIKKIAIGVLFVGIIVAAVLGTMNATSTKYGVLFSKMDSTDANAVITKLKSDKVTYKVDSSTNTIYVPTDKVDDLRLQYATTIKNGSTGFELFDSSSSQYGMTDQQFNVQYQRALQGEIERTIKSFPQVSDARVELVMPEDSVFVKDSSAAKASVFLKLNDGQTLSKSQVKAIVSLISGAVKNLPTENIQVVDQNMTLLSANLNNGTNNDGTDVSETTAARSEAEEKEENELQEKVLSQLEPVYGKGNVKVQVHADMNFDATQQDATTETNPVIVSEHDINEVNSNGSNAASGSPNDNNNSSNQIVNSNSTGGTSTHTETTKNYDTSKTETKTTTAPGNINRLTVSVVVDGTVSNATQTSINNIVSQAVGINPQRGDTVSIEGLRFDTTLQDAAKKAQADMNATQQQAQKNAFIRNIIIAGVVGVIAIAGLIIFLIKRRKKNREDDESEFDELIGDDMDETSQVKFAPIQFEEANEKSHMEQEIRNYASNKPDQVADVVKAWLSEEER</sequence>
<dbReference type="Pfam" id="PF08345">
    <property type="entry name" value="YscJ_FliF_C"/>
    <property type="match status" value="1"/>
</dbReference>
<evidence type="ECO:0000256" key="3">
    <source>
        <dbReference type="ARBA" id="ARBA00007971"/>
    </source>
</evidence>
<keyword evidence="14" id="KW-0966">Cell projection</keyword>
<dbReference type="NCBIfam" id="TIGR00206">
    <property type="entry name" value="fliF"/>
    <property type="match status" value="1"/>
</dbReference>
<evidence type="ECO:0000313" key="14">
    <source>
        <dbReference type="EMBL" id="SMC17876.1"/>
    </source>
</evidence>
<dbReference type="Proteomes" id="UP000192468">
    <property type="component" value="Unassembled WGS sequence"/>
</dbReference>
<keyword evidence="4" id="KW-1003">Cell membrane</keyword>
<feature type="region of interest" description="Disordered" evidence="10">
    <location>
        <begin position="222"/>
        <end position="248"/>
    </location>
</feature>
<evidence type="ECO:0000256" key="11">
    <source>
        <dbReference type="SAM" id="Phobius"/>
    </source>
</evidence>
<evidence type="ECO:0000259" key="12">
    <source>
        <dbReference type="Pfam" id="PF01514"/>
    </source>
</evidence>
<dbReference type="GO" id="GO:0009431">
    <property type="term" value="C:bacterial-type flagellum basal body, MS ring"/>
    <property type="evidence" value="ECO:0007669"/>
    <property type="project" value="InterPro"/>
</dbReference>
<feature type="compositionally biased region" description="Basic and acidic residues" evidence="10">
    <location>
        <begin position="338"/>
        <end position="350"/>
    </location>
</feature>
<feature type="transmembrane region" description="Helical" evidence="11">
    <location>
        <begin position="21"/>
        <end position="42"/>
    </location>
</feature>
<reference evidence="14 15" key="1">
    <citation type="submission" date="2017-04" db="EMBL/GenBank/DDBJ databases">
        <authorList>
            <person name="Afonso C.L."/>
            <person name="Miller P.J."/>
            <person name="Scott M.A."/>
            <person name="Spackman E."/>
            <person name="Goraichik I."/>
            <person name="Dimitrov K.M."/>
            <person name="Suarez D.L."/>
            <person name="Swayne D.E."/>
        </authorList>
    </citation>
    <scope>NUCLEOTIDE SEQUENCE [LARGE SCALE GENOMIC DNA]</scope>
    <source>
        <strain evidence="14 15">DSM 12555</strain>
    </source>
</reference>
<evidence type="ECO:0000256" key="7">
    <source>
        <dbReference type="ARBA" id="ARBA00023136"/>
    </source>
</evidence>
<keyword evidence="15" id="KW-1185">Reference proteome</keyword>
<evidence type="ECO:0000256" key="5">
    <source>
        <dbReference type="ARBA" id="ARBA00022692"/>
    </source>
</evidence>
<dbReference type="InterPro" id="IPR045851">
    <property type="entry name" value="AMP-bd_C_sf"/>
</dbReference>
<keyword evidence="14" id="KW-0282">Flagellum</keyword>
<keyword evidence="6 11" id="KW-1133">Transmembrane helix</keyword>
<feature type="domain" description="Flagellar M-ring N-terminal" evidence="12">
    <location>
        <begin position="45"/>
        <end position="219"/>
    </location>
</feature>
<dbReference type="Pfam" id="PF01514">
    <property type="entry name" value="YscJ_FliF"/>
    <property type="match status" value="1"/>
</dbReference>
<evidence type="ECO:0000259" key="13">
    <source>
        <dbReference type="Pfam" id="PF08345"/>
    </source>
</evidence>
<dbReference type="PIRSF" id="PIRSF004862">
    <property type="entry name" value="FliF"/>
    <property type="match status" value="1"/>
</dbReference>
<comment type="similarity">
    <text evidence="3 9">Belongs to the FliF family.</text>
</comment>
<dbReference type="STRING" id="1121291.SAMN02745134_00447"/>
<dbReference type="InterPro" id="IPR006182">
    <property type="entry name" value="FliF_N_dom"/>
</dbReference>
<dbReference type="RefSeq" id="WP_084113634.1">
    <property type="nucleotide sequence ID" value="NZ_FWXH01000002.1"/>
</dbReference>
<evidence type="ECO:0000313" key="15">
    <source>
        <dbReference type="Proteomes" id="UP000192468"/>
    </source>
</evidence>
<keyword evidence="5 11" id="KW-0812">Transmembrane</keyword>
<dbReference type="OrthoDB" id="9807026at2"/>
<organism evidence="14 15">
    <name type="scientific">Clostridium acidisoli DSM 12555</name>
    <dbReference type="NCBI Taxonomy" id="1121291"/>
    <lineage>
        <taxon>Bacteria</taxon>
        <taxon>Bacillati</taxon>
        <taxon>Bacillota</taxon>
        <taxon>Clostridia</taxon>
        <taxon>Eubacteriales</taxon>
        <taxon>Clostridiaceae</taxon>
        <taxon>Clostridium</taxon>
    </lineage>
</organism>
<keyword evidence="8 9" id="KW-0975">Bacterial flagellum</keyword>
<comment type="subcellular location">
    <subcellularLocation>
        <location evidence="1 9">Bacterial flagellum basal body</location>
    </subcellularLocation>
    <subcellularLocation>
        <location evidence="2">Cell membrane</location>
        <topology evidence="2">Multi-pass membrane protein</topology>
    </subcellularLocation>
</comment>
<dbReference type="GO" id="GO:0003774">
    <property type="term" value="F:cytoskeletal motor activity"/>
    <property type="evidence" value="ECO:0007669"/>
    <property type="project" value="InterPro"/>
</dbReference>
<dbReference type="InterPro" id="IPR000067">
    <property type="entry name" value="FlgMring_FliF"/>
</dbReference>
<evidence type="ECO:0000256" key="6">
    <source>
        <dbReference type="ARBA" id="ARBA00022989"/>
    </source>
</evidence>
<dbReference type="GO" id="GO:0071973">
    <property type="term" value="P:bacterial-type flagellum-dependent cell motility"/>
    <property type="evidence" value="ECO:0007669"/>
    <property type="project" value="InterPro"/>
</dbReference>
<dbReference type="PANTHER" id="PTHR30046">
    <property type="entry name" value="FLAGELLAR M-RING PROTEIN"/>
    <property type="match status" value="1"/>
</dbReference>
<name>A0A1W1X1N3_9CLOT</name>
<feature type="compositionally biased region" description="Low complexity" evidence="10">
    <location>
        <begin position="302"/>
        <end position="337"/>
    </location>
</feature>
<dbReference type="Gene3D" id="3.30.300.30">
    <property type="match status" value="1"/>
</dbReference>
<dbReference type="AlphaFoldDB" id="A0A1W1X1N3"/>
<keyword evidence="7 11" id="KW-0472">Membrane</keyword>
<evidence type="ECO:0000256" key="2">
    <source>
        <dbReference type="ARBA" id="ARBA00004651"/>
    </source>
</evidence>
<feature type="compositionally biased region" description="Low complexity" evidence="10">
    <location>
        <begin position="223"/>
        <end position="240"/>
    </location>
</feature>
<feature type="domain" description="Flagellar M-ring C-terminal" evidence="13">
    <location>
        <begin position="259"/>
        <end position="405"/>
    </location>
</feature>
<evidence type="ECO:0000256" key="1">
    <source>
        <dbReference type="ARBA" id="ARBA00004117"/>
    </source>
</evidence>
<evidence type="ECO:0000256" key="4">
    <source>
        <dbReference type="ARBA" id="ARBA00022475"/>
    </source>
</evidence>
<evidence type="ECO:0000256" key="10">
    <source>
        <dbReference type="SAM" id="MobiDB-lite"/>
    </source>
</evidence>
<dbReference type="CDD" id="cd12087">
    <property type="entry name" value="TM_EGFR-like"/>
    <property type="match status" value="1"/>
</dbReference>
<dbReference type="EMBL" id="FWXH01000002">
    <property type="protein sequence ID" value="SMC17876.1"/>
    <property type="molecule type" value="Genomic_DNA"/>
</dbReference>
<protein>
    <recommendedName>
        <fullName evidence="9">Flagellar M-ring protein</fullName>
    </recommendedName>
</protein>
<dbReference type="PANTHER" id="PTHR30046:SF0">
    <property type="entry name" value="FLAGELLAR M-RING PROTEIN"/>
    <property type="match status" value="1"/>
</dbReference>
<comment type="function">
    <text evidence="9">The M ring may be actively involved in energy transduction.</text>
</comment>
<feature type="region of interest" description="Disordered" evidence="10">
    <location>
        <begin position="302"/>
        <end position="356"/>
    </location>
</feature>
<keyword evidence="14" id="KW-0969">Cilium</keyword>
<dbReference type="InterPro" id="IPR013556">
    <property type="entry name" value="Flag_M-ring_C"/>
</dbReference>